<reference evidence="3" key="2">
    <citation type="submission" date="2012-08" db="EMBL/GenBank/DDBJ databases">
        <title>Whole-genome sequence of Nocardiopsis alba strain ATCC BAA-2165 associated with honeybees.</title>
        <authorList>
            <person name="Qiao J."/>
            <person name="Chen L."/>
            <person name="Li Y."/>
            <person name="Wang J."/>
            <person name="Zhang W."/>
            <person name="Chen S."/>
        </authorList>
    </citation>
    <scope>NUCLEOTIDE SEQUENCE [LARGE SCALE GENOMIC DNA]</scope>
    <source>
        <strain evidence="3">ATCC BAA-2165 / BE74</strain>
    </source>
</reference>
<dbReference type="STRING" id="1205910.B005_2754"/>
<dbReference type="AlphaFoldDB" id="J7L4C8"/>
<proteinExistence type="predicted"/>
<feature type="region of interest" description="Disordered" evidence="1">
    <location>
        <begin position="1"/>
        <end position="32"/>
    </location>
</feature>
<dbReference type="Proteomes" id="UP000003779">
    <property type="component" value="Chromosome"/>
</dbReference>
<evidence type="ECO:0000256" key="1">
    <source>
        <dbReference type="SAM" id="MobiDB-lite"/>
    </source>
</evidence>
<name>J7L4C8_NOCAA</name>
<sequence>MALVGMRCPTLGDQRARDRGGAREVETRSPPSMGEAFRRWCPDILRLFA</sequence>
<accession>J7L4C8</accession>
<dbReference type="HOGENOM" id="CLU_3138283_0_0_11"/>
<organism evidence="2 3">
    <name type="scientific">Nocardiopsis alba (strain ATCC BAA-2165 / BE74)</name>
    <dbReference type="NCBI Taxonomy" id="1205910"/>
    <lineage>
        <taxon>Bacteria</taxon>
        <taxon>Bacillati</taxon>
        <taxon>Actinomycetota</taxon>
        <taxon>Actinomycetes</taxon>
        <taxon>Streptosporangiales</taxon>
        <taxon>Nocardiopsidaceae</taxon>
        <taxon>Nocardiopsis</taxon>
    </lineage>
</organism>
<evidence type="ECO:0000313" key="2">
    <source>
        <dbReference type="EMBL" id="AFR07556.1"/>
    </source>
</evidence>
<dbReference type="KEGG" id="nal:B005_2754"/>
<dbReference type="EMBL" id="CP003788">
    <property type="protein sequence ID" value="AFR07556.1"/>
    <property type="molecule type" value="Genomic_DNA"/>
</dbReference>
<evidence type="ECO:0000313" key="3">
    <source>
        <dbReference type="Proteomes" id="UP000003779"/>
    </source>
</evidence>
<protein>
    <submittedName>
        <fullName evidence="2">Uncharacterized protein</fullName>
    </submittedName>
</protein>
<feature type="compositionally biased region" description="Basic and acidic residues" evidence="1">
    <location>
        <begin position="14"/>
        <end position="27"/>
    </location>
</feature>
<gene>
    <name evidence="2" type="ordered locus">B005_2754</name>
</gene>
<reference evidence="2 3" key="1">
    <citation type="journal article" date="2012" name="J. Bacteriol.">
        <title>Whole-Genome Sequence of Nocardiopsis alba Strain ATCC BAA-2165, Associated with Honeybees.</title>
        <authorList>
            <person name="Qiao J."/>
            <person name="Chen L."/>
            <person name="Li Y."/>
            <person name="Wang J."/>
            <person name="Zhang W."/>
            <person name="Chen S."/>
        </authorList>
    </citation>
    <scope>NUCLEOTIDE SEQUENCE [LARGE SCALE GENOMIC DNA]</scope>
    <source>
        <strain evidence="3">ATCC BAA-2165 / BE74</strain>
    </source>
</reference>